<keyword evidence="5" id="KW-0547">Nucleotide-binding</keyword>
<gene>
    <name evidence="20" type="primary">recQ</name>
    <name evidence="20" type="ORF">JR347_04635</name>
</gene>
<evidence type="ECO:0000256" key="11">
    <source>
        <dbReference type="ARBA" id="ARBA00023125"/>
    </source>
</evidence>
<dbReference type="Proteomes" id="UP000662783">
    <property type="component" value="Chromosome"/>
</dbReference>
<keyword evidence="6" id="KW-0227">DNA damage</keyword>
<keyword evidence="4" id="KW-0479">Metal-binding</keyword>
<dbReference type="NCBIfam" id="TIGR01389">
    <property type="entry name" value="recQ"/>
    <property type="match status" value="1"/>
</dbReference>
<dbReference type="PANTHER" id="PTHR13710:SF105">
    <property type="entry name" value="ATP-DEPENDENT DNA HELICASE Q1"/>
    <property type="match status" value="1"/>
</dbReference>
<dbReference type="Gene3D" id="1.10.150.80">
    <property type="entry name" value="HRDC domain"/>
    <property type="match status" value="1"/>
</dbReference>
<evidence type="ECO:0000259" key="19">
    <source>
        <dbReference type="PROSITE" id="PS51194"/>
    </source>
</evidence>
<feature type="domain" description="Helicase C-terminal" evidence="19">
    <location>
        <begin position="216"/>
        <end position="365"/>
    </location>
</feature>
<name>A0A974WH09_9BACT</name>
<evidence type="ECO:0000313" key="21">
    <source>
        <dbReference type="Proteomes" id="UP000662783"/>
    </source>
</evidence>
<comment type="catalytic activity">
    <reaction evidence="15">
        <text>Couples ATP hydrolysis with the unwinding of duplex DNA by translocating in the 3'-5' direction.</text>
        <dbReference type="EC" id="5.6.2.4"/>
    </reaction>
</comment>
<evidence type="ECO:0000256" key="15">
    <source>
        <dbReference type="ARBA" id="ARBA00034617"/>
    </source>
</evidence>
<comment type="cofactor">
    <cofactor evidence="1">
        <name>Mg(2+)</name>
        <dbReference type="ChEBI" id="CHEBI:18420"/>
    </cofactor>
</comment>
<dbReference type="GO" id="GO:0005524">
    <property type="term" value="F:ATP binding"/>
    <property type="evidence" value="ECO:0007669"/>
    <property type="project" value="UniProtKB-KW"/>
</dbReference>
<dbReference type="InterPro" id="IPR004589">
    <property type="entry name" value="DNA_helicase_ATP-dep_RecQ"/>
</dbReference>
<dbReference type="CDD" id="cd17920">
    <property type="entry name" value="DEXHc_RecQ"/>
    <property type="match status" value="1"/>
</dbReference>
<keyword evidence="7 20" id="KW-0378">Hydrolase</keyword>
<evidence type="ECO:0000256" key="13">
    <source>
        <dbReference type="ARBA" id="ARBA00023204"/>
    </source>
</evidence>
<dbReference type="FunFam" id="3.40.50.300:FF:000296">
    <property type="entry name" value="ATP-dependent DNA helicase RecQ"/>
    <property type="match status" value="1"/>
</dbReference>
<dbReference type="Pfam" id="PF14493">
    <property type="entry name" value="HTH_40"/>
    <property type="match status" value="1"/>
</dbReference>
<dbReference type="InterPro" id="IPR011545">
    <property type="entry name" value="DEAD/DEAH_box_helicase_dom"/>
</dbReference>
<proteinExistence type="inferred from homology"/>
<evidence type="ECO:0000256" key="9">
    <source>
        <dbReference type="ARBA" id="ARBA00022833"/>
    </source>
</evidence>
<dbReference type="InterPro" id="IPR027417">
    <property type="entry name" value="P-loop_NTPase"/>
</dbReference>
<keyword evidence="10" id="KW-0067">ATP-binding</keyword>
<keyword evidence="14" id="KW-0413">Isomerase</keyword>
<dbReference type="SUPFAM" id="SSF52540">
    <property type="entry name" value="P-loop containing nucleoside triphosphate hydrolases"/>
    <property type="match status" value="2"/>
</dbReference>
<dbReference type="InterPro" id="IPR014001">
    <property type="entry name" value="Helicase_ATP-bd"/>
</dbReference>
<dbReference type="InterPro" id="IPR002121">
    <property type="entry name" value="HRDC_dom"/>
</dbReference>
<dbReference type="InterPro" id="IPR010997">
    <property type="entry name" value="HRDC-like_sf"/>
</dbReference>
<dbReference type="SMART" id="SM00341">
    <property type="entry name" value="HRDC"/>
    <property type="match status" value="1"/>
</dbReference>
<dbReference type="KEGG" id="fuv:JR347_04635"/>
<dbReference type="Pfam" id="PF00570">
    <property type="entry name" value="HRDC"/>
    <property type="match status" value="1"/>
</dbReference>
<evidence type="ECO:0000256" key="6">
    <source>
        <dbReference type="ARBA" id="ARBA00022763"/>
    </source>
</evidence>
<feature type="domain" description="HRDC" evidence="17">
    <location>
        <begin position="518"/>
        <end position="598"/>
    </location>
</feature>
<dbReference type="Gene3D" id="3.40.50.300">
    <property type="entry name" value="P-loop containing nucleotide triphosphate hydrolases"/>
    <property type="match status" value="2"/>
</dbReference>
<dbReference type="SUPFAM" id="SSF47819">
    <property type="entry name" value="HRDC-like"/>
    <property type="match status" value="1"/>
</dbReference>
<evidence type="ECO:0000256" key="8">
    <source>
        <dbReference type="ARBA" id="ARBA00022806"/>
    </source>
</evidence>
<dbReference type="GO" id="GO:0006260">
    <property type="term" value="P:DNA replication"/>
    <property type="evidence" value="ECO:0007669"/>
    <property type="project" value="InterPro"/>
</dbReference>
<keyword evidence="12" id="KW-0233">DNA recombination</keyword>
<dbReference type="InterPro" id="IPR006293">
    <property type="entry name" value="DNA_helicase_ATP-dep_RecQ_bac"/>
</dbReference>
<dbReference type="InterPro" id="IPR029491">
    <property type="entry name" value="Helicase_HTH"/>
</dbReference>
<protein>
    <recommendedName>
        <fullName evidence="16">DNA helicase RecQ</fullName>
        <ecNumber evidence="16">5.6.2.4</ecNumber>
    </recommendedName>
</protein>
<evidence type="ECO:0000313" key="20">
    <source>
        <dbReference type="EMBL" id="QSE98368.1"/>
    </source>
</evidence>
<evidence type="ECO:0000256" key="7">
    <source>
        <dbReference type="ARBA" id="ARBA00022801"/>
    </source>
</evidence>
<comment type="cofactor">
    <cofactor evidence="2">
        <name>Zn(2+)</name>
        <dbReference type="ChEBI" id="CHEBI:29105"/>
    </cofactor>
</comment>
<keyword evidence="8 20" id="KW-0347">Helicase</keyword>
<comment type="similarity">
    <text evidence="3">Belongs to the helicase family. RecQ subfamily.</text>
</comment>
<evidence type="ECO:0000259" key="18">
    <source>
        <dbReference type="PROSITE" id="PS51192"/>
    </source>
</evidence>
<evidence type="ECO:0000256" key="3">
    <source>
        <dbReference type="ARBA" id="ARBA00005446"/>
    </source>
</evidence>
<feature type="domain" description="Helicase ATP-binding" evidence="18">
    <location>
        <begin position="25"/>
        <end position="195"/>
    </location>
</feature>
<keyword evidence="11" id="KW-0238">DNA-binding</keyword>
<dbReference type="GO" id="GO:0009432">
    <property type="term" value="P:SOS response"/>
    <property type="evidence" value="ECO:0007669"/>
    <property type="project" value="UniProtKB-UniRule"/>
</dbReference>
<accession>A0A974WH09</accession>
<dbReference type="Pfam" id="PF16124">
    <property type="entry name" value="RecQ_Zn_bind"/>
    <property type="match status" value="1"/>
</dbReference>
<dbReference type="NCBIfam" id="TIGR00614">
    <property type="entry name" value="recQ_fam"/>
    <property type="match status" value="1"/>
</dbReference>
<dbReference type="PROSITE" id="PS50967">
    <property type="entry name" value="HRDC"/>
    <property type="match status" value="1"/>
</dbReference>
<dbReference type="InterPro" id="IPR036388">
    <property type="entry name" value="WH-like_DNA-bd_sf"/>
</dbReference>
<dbReference type="GO" id="GO:0046872">
    <property type="term" value="F:metal ion binding"/>
    <property type="evidence" value="ECO:0007669"/>
    <property type="project" value="UniProtKB-KW"/>
</dbReference>
<dbReference type="GO" id="GO:0003677">
    <property type="term" value="F:DNA binding"/>
    <property type="evidence" value="ECO:0007669"/>
    <property type="project" value="UniProtKB-KW"/>
</dbReference>
<evidence type="ECO:0000256" key="14">
    <source>
        <dbReference type="ARBA" id="ARBA00023235"/>
    </source>
</evidence>
<dbReference type="GO" id="GO:0005737">
    <property type="term" value="C:cytoplasm"/>
    <property type="evidence" value="ECO:0007669"/>
    <property type="project" value="TreeGrafter"/>
</dbReference>
<dbReference type="InterPro" id="IPR018982">
    <property type="entry name" value="RQC_domain"/>
</dbReference>
<dbReference type="InterPro" id="IPR032284">
    <property type="entry name" value="RecQ_Zn-bd"/>
</dbReference>
<dbReference type="EC" id="5.6.2.4" evidence="16"/>
<dbReference type="Pfam" id="PF00271">
    <property type="entry name" value="Helicase_C"/>
    <property type="match status" value="1"/>
</dbReference>
<dbReference type="GO" id="GO:0030894">
    <property type="term" value="C:replisome"/>
    <property type="evidence" value="ECO:0007669"/>
    <property type="project" value="TreeGrafter"/>
</dbReference>
<dbReference type="GO" id="GO:0043590">
    <property type="term" value="C:bacterial nucleoid"/>
    <property type="evidence" value="ECO:0007669"/>
    <property type="project" value="TreeGrafter"/>
</dbReference>
<keyword evidence="9" id="KW-0862">Zinc</keyword>
<dbReference type="Pfam" id="PF00270">
    <property type="entry name" value="DEAD"/>
    <property type="match status" value="1"/>
</dbReference>
<keyword evidence="21" id="KW-1185">Reference proteome</keyword>
<organism evidence="20 21">
    <name type="scientific">Fulvivirga lutea</name>
    <dbReference type="NCBI Taxonomy" id="2810512"/>
    <lineage>
        <taxon>Bacteria</taxon>
        <taxon>Pseudomonadati</taxon>
        <taxon>Bacteroidota</taxon>
        <taxon>Cytophagia</taxon>
        <taxon>Cytophagales</taxon>
        <taxon>Fulvivirgaceae</taxon>
        <taxon>Fulvivirga</taxon>
    </lineage>
</organism>
<evidence type="ECO:0000256" key="10">
    <source>
        <dbReference type="ARBA" id="ARBA00022840"/>
    </source>
</evidence>
<evidence type="ECO:0000256" key="12">
    <source>
        <dbReference type="ARBA" id="ARBA00023172"/>
    </source>
</evidence>
<dbReference type="GO" id="GO:0006281">
    <property type="term" value="P:DNA repair"/>
    <property type="evidence" value="ECO:0007669"/>
    <property type="project" value="UniProtKB-KW"/>
</dbReference>
<dbReference type="PANTHER" id="PTHR13710">
    <property type="entry name" value="DNA HELICASE RECQ FAMILY MEMBER"/>
    <property type="match status" value="1"/>
</dbReference>
<dbReference type="Pfam" id="PF09382">
    <property type="entry name" value="RQC"/>
    <property type="match status" value="1"/>
</dbReference>
<dbReference type="CDD" id="cd18794">
    <property type="entry name" value="SF2_C_RecQ"/>
    <property type="match status" value="1"/>
</dbReference>
<dbReference type="FunFam" id="3.40.50.300:FF:000156">
    <property type="entry name" value="ATP-dependent DNA helicase recQ"/>
    <property type="match status" value="1"/>
</dbReference>
<dbReference type="GO" id="GO:0043138">
    <property type="term" value="F:3'-5' DNA helicase activity"/>
    <property type="evidence" value="ECO:0007669"/>
    <property type="project" value="UniProtKB-EC"/>
</dbReference>
<evidence type="ECO:0000256" key="1">
    <source>
        <dbReference type="ARBA" id="ARBA00001946"/>
    </source>
</evidence>
<dbReference type="PROSITE" id="PS51194">
    <property type="entry name" value="HELICASE_CTER"/>
    <property type="match status" value="1"/>
</dbReference>
<dbReference type="GO" id="GO:0009378">
    <property type="term" value="F:four-way junction helicase activity"/>
    <property type="evidence" value="ECO:0007669"/>
    <property type="project" value="TreeGrafter"/>
</dbReference>
<dbReference type="Gene3D" id="1.10.10.10">
    <property type="entry name" value="Winged helix-like DNA-binding domain superfamily/Winged helix DNA-binding domain"/>
    <property type="match status" value="1"/>
</dbReference>
<dbReference type="EMBL" id="CP070608">
    <property type="protein sequence ID" value="QSE98368.1"/>
    <property type="molecule type" value="Genomic_DNA"/>
</dbReference>
<evidence type="ECO:0000256" key="2">
    <source>
        <dbReference type="ARBA" id="ARBA00001947"/>
    </source>
</evidence>
<dbReference type="SMART" id="SM00487">
    <property type="entry name" value="DEXDc"/>
    <property type="match status" value="1"/>
</dbReference>
<evidence type="ECO:0000256" key="5">
    <source>
        <dbReference type="ARBA" id="ARBA00022741"/>
    </source>
</evidence>
<dbReference type="AlphaFoldDB" id="A0A974WH09"/>
<evidence type="ECO:0000256" key="16">
    <source>
        <dbReference type="NCBIfam" id="TIGR01389"/>
    </source>
</evidence>
<sequence>MKKPLEILSKTFGYNTFRPHQEEIINSVLDNNDTVVLMPTGGGKSLCYQVPALAKEGTAIVISPLIALMKDQVDALRLHGVAAAYLNSTQTQEEQNQILSLMRTGELKLLYLAPERLLGREEQFITFIQNLTISLIAVDEAHCISSWGHDFRPEYLLLAKIKKSMARVPIIALTATADDLTRKDIIAKLELPNPNVFVTGFNRPNIQYLVRPKSNSYAQLIEFLEKNKDECGIIYTLRRKDTEELAERLMGDGLIAKPYHAGLDRSIRNQHQEEFLKDEVKIIVATIAFGMGIDKSNVRYVVHMDLPKNIEGYYQETGRAGRDGLPSTALMFYSYSDFFSMQKLVEVDDNPEQSAVMVDKLRQMANFGSLKSCRRRFLLEYFGEKAEAHCGNCDNCLSSFEEIDATELSQKVLSAVSRLDQRFGVNYVIDFLKGSKSVKMREEHKQLKTFGVGADLSKDEWRHYINELVHLDYLGRSKGQYPVLQLTDKSVEVLQGLTRVNLPKAVDENMTFIDQQPAEIHQELIKNLKDVRRQMADSEAVPAFVVFSDVSLRELATFLPQSSEELSRISGFGEIKVQRYGEPILQEIKSYCSKHQLSSNVPAAKPKPRKTSATTLGDTYLKTFEFFQEGKDINAIAKVRSLAPGTIESHFDMLIRHGKLKAQDILDHETITIIQQAIEKNAGVGLKPIKEELGDAFSYGEIRMVLAEMSYTKPQSII</sequence>
<dbReference type="GO" id="GO:0006310">
    <property type="term" value="P:DNA recombination"/>
    <property type="evidence" value="ECO:0007669"/>
    <property type="project" value="UniProtKB-UniRule"/>
</dbReference>
<evidence type="ECO:0000259" key="17">
    <source>
        <dbReference type="PROSITE" id="PS50967"/>
    </source>
</evidence>
<dbReference type="PROSITE" id="PS51192">
    <property type="entry name" value="HELICASE_ATP_BIND_1"/>
    <property type="match status" value="1"/>
</dbReference>
<dbReference type="SMART" id="SM00956">
    <property type="entry name" value="RQC"/>
    <property type="match status" value="1"/>
</dbReference>
<keyword evidence="13" id="KW-0234">DNA repair</keyword>
<reference evidence="20" key="1">
    <citation type="submission" date="2021-02" db="EMBL/GenBank/DDBJ databases">
        <title>Fulvivirga sp. S481 isolated from sea water.</title>
        <authorList>
            <person name="Bae S.S."/>
            <person name="Baek K."/>
        </authorList>
    </citation>
    <scope>NUCLEOTIDE SEQUENCE</scope>
    <source>
        <strain evidence="20">S481</strain>
    </source>
</reference>
<dbReference type="InterPro" id="IPR001650">
    <property type="entry name" value="Helicase_C-like"/>
</dbReference>
<dbReference type="SMART" id="SM00490">
    <property type="entry name" value="HELICc"/>
    <property type="match status" value="1"/>
</dbReference>
<dbReference type="InterPro" id="IPR044876">
    <property type="entry name" value="HRDC_dom_sf"/>
</dbReference>
<evidence type="ECO:0000256" key="4">
    <source>
        <dbReference type="ARBA" id="ARBA00022723"/>
    </source>
</evidence>
<dbReference type="RefSeq" id="WP_205722882.1">
    <property type="nucleotide sequence ID" value="NZ_CP070608.1"/>
</dbReference>
<dbReference type="GO" id="GO:0016787">
    <property type="term" value="F:hydrolase activity"/>
    <property type="evidence" value="ECO:0007669"/>
    <property type="project" value="UniProtKB-KW"/>
</dbReference>